<dbReference type="InterPro" id="IPR016163">
    <property type="entry name" value="Ald_DH_C"/>
</dbReference>
<organism evidence="7 8">
    <name type="scientific">Hyphobacterium vulgare</name>
    <dbReference type="NCBI Taxonomy" id="1736751"/>
    <lineage>
        <taxon>Bacteria</taxon>
        <taxon>Pseudomonadati</taxon>
        <taxon>Pseudomonadota</taxon>
        <taxon>Alphaproteobacteria</taxon>
        <taxon>Maricaulales</taxon>
        <taxon>Maricaulaceae</taxon>
        <taxon>Hyphobacterium</taxon>
    </lineage>
</organism>
<evidence type="ECO:0000256" key="3">
    <source>
        <dbReference type="ARBA" id="ARBA00023027"/>
    </source>
</evidence>
<evidence type="ECO:0000259" key="6">
    <source>
        <dbReference type="Pfam" id="PF00171"/>
    </source>
</evidence>
<dbReference type="NCBIfam" id="TIGR03240">
    <property type="entry name" value="arg_catab_astD"/>
    <property type="match status" value="1"/>
</dbReference>
<dbReference type="InterPro" id="IPR016160">
    <property type="entry name" value="Ald_DH_CS_CYS"/>
</dbReference>
<gene>
    <name evidence="7" type="primary">astD</name>
    <name evidence="7" type="ORF">ACFOOR_02875</name>
</gene>
<reference evidence="8" key="1">
    <citation type="journal article" date="2019" name="Int. J. Syst. Evol. Microbiol.">
        <title>The Global Catalogue of Microorganisms (GCM) 10K type strain sequencing project: providing services to taxonomists for standard genome sequencing and annotation.</title>
        <authorList>
            <consortium name="The Broad Institute Genomics Platform"/>
            <consortium name="The Broad Institute Genome Sequencing Center for Infectious Disease"/>
            <person name="Wu L."/>
            <person name="Ma J."/>
        </authorList>
    </citation>
    <scope>NUCLEOTIDE SEQUENCE [LARGE SCALE GENOMIC DNA]</scope>
    <source>
        <strain evidence="8">KCTC 52487</strain>
    </source>
</reference>
<proteinExistence type="inferred from homology"/>
<dbReference type="PANTHER" id="PTHR11699">
    <property type="entry name" value="ALDEHYDE DEHYDROGENASE-RELATED"/>
    <property type="match status" value="1"/>
</dbReference>
<dbReference type="RefSeq" id="WP_343163926.1">
    <property type="nucleotide sequence ID" value="NZ_JBHRSV010000001.1"/>
</dbReference>
<keyword evidence="2 5" id="KW-0560">Oxidoreductase</keyword>
<dbReference type="SUPFAM" id="SSF53720">
    <property type="entry name" value="ALDH-like"/>
    <property type="match status" value="1"/>
</dbReference>
<dbReference type="InterPro" id="IPR016162">
    <property type="entry name" value="Ald_DH_N"/>
</dbReference>
<keyword evidence="3" id="KW-0520">NAD</keyword>
<evidence type="ECO:0000256" key="2">
    <source>
        <dbReference type="ARBA" id="ARBA00023002"/>
    </source>
</evidence>
<evidence type="ECO:0000256" key="5">
    <source>
        <dbReference type="RuleBase" id="RU003345"/>
    </source>
</evidence>
<comment type="similarity">
    <text evidence="5">Belongs to the aldehyde dehydrogenase family.</text>
</comment>
<dbReference type="InterPro" id="IPR015590">
    <property type="entry name" value="Aldehyde_DH_dom"/>
</dbReference>
<dbReference type="NCBIfam" id="NF006992">
    <property type="entry name" value="PRK09457.1"/>
    <property type="match status" value="1"/>
</dbReference>
<evidence type="ECO:0000313" key="7">
    <source>
        <dbReference type="EMBL" id="MFC2925043.1"/>
    </source>
</evidence>
<sequence length="484" mass="50743">MQGQCFIDGEWRTGRGDTFTSTDPASGETVWQGAAANAGDVDAAFTAARKAFPGWAQTPLKDRIAIVEHFGALLANNKDRLAELIARETGKVLWDSQGEAAAMAGKIAISVKAYHERTGEQAHATEFGEAVLKHKPLGVMFVLGPYNFPGHLPNGHIVPALISGNTAVFKPSELTPAVGQYMVSLWEEAGLPAGVLNFVPGARETGAAALDHDQLDGVLFTGSHTTGQFIHRKFAGRTGVQLALEMGGNNPLVVWDAADAEAAARIAVHSAYITTGQRCSCARRLILPDGAVGQAVIDAIADLAGRLAIGAWNDSEEAFMGPLVSGHAAGAVLQAQEKLVSGGGKAIVSAARLDRGAAFVSPALIDVTVVTTPDDEVFGPMLQVRRVKSFDAAMAEANNTAYGLSAGLVSDDEALWNRFWTESRAGIVNRNRPTPGAASSMPFGGPGQSGNLRPSAYYAADYCAYPVASQNAAKPERLAIKGLK</sequence>
<evidence type="ECO:0000256" key="4">
    <source>
        <dbReference type="PROSITE-ProRule" id="PRU10007"/>
    </source>
</evidence>
<accession>A0ABV6ZUF9</accession>
<dbReference type="InterPro" id="IPR016161">
    <property type="entry name" value="Ald_DH/histidinol_DH"/>
</dbReference>
<dbReference type="EC" id="1.2.1.71" evidence="7"/>
<dbReference type="InterPro" id="IPR029510">
    <property type="entry name" value="Ald_DH_CS_GLU"/>
</dbReference>
<dbReference type="PROSITE" id="PS00070">
    <property type="entry name" value="ALDEHYDE_DEHYDR_CYS"/>
    <property type="match status" value="1"/>
</dbReference>
<dbReference type="PROSITE" id="PS00687">
    <property type="entry name" value="ALDEHYDE_DEHYDR_GLU"/>
    <property type="match status" value="1"/>
</dbReference>
<dbReference type="GO" id="GO:0043824">
    <property type="term" value="F:succinylglutamate-semialdehyde dehydrogenase activity"/>
    <property type="evidence" value="ECO:0007669"/>
    <property type="project" value="UniProtKB-EC"/>
</dbReference>
<dbReference type="Gene3D" id="3.40.605.10">
    <property type="entry name" value="Aldehyde Dehydrogenase, Chain A, domain 1"/>
    <property type="match status" value="1"/>
</dbReference>
<dbReference type="CDD" id="cd07095">
    <property type="entry name" value="ALDH_SGSD_AstD"/>
    <property type="match status" value="1"/>
</dbReference>
<name>A0ABV6ZUF9_9PROT</name>
<dbReference type="Pfam" id="PF00171">
    <property type="entry name" value="Aldedh"/>
    <property type="match status" value="1"/>
</dbReference>
<protein>
    <submittedName>
        <fullName evidence="7">Succinylglutamate-semialdehyde dehydrogenase</fullName>
        <ecNumber evidence="7">1.2.1.71</ecNumber>
    </submittedName>
</protein>
<dbReference type="EMBL" id="JBHRSV010000001">
    <property type="protein sequence ID" value="MFC2925043.1"/>
    <property type="molecule type" value="Genomic_DNA"/>
</dbReference>
<keyword evidence="8" id="KW-1185">Reference proteome</keyword>
<comment type="caution">
    <text evidence="7">The sequence shown here is derived from an EMBL/GenBank/DDBJ whole genome shotgun (WGS) entry which is preliminary data.</text>
</comment>
<dbReference type="Gene3D" id="3.40.309.10">
    <property type="entry name" value="Aldehyde Dehydrogenase, Chain A, domain 2"/>
    <property type="match status" value="1"/>
</dbReference>
<dbReference type="Proteomes" id="UP001595379">
    <property type="component" value="Unassembled WGS sequence"/>
</dbReference>
<keyword evidence="1" id="KW-0056">Arginine metabolism</keyword>
<feature type="domain" description="Aldehyde dehydrogenase" evidence="6">
    <location>
        <begin position="11"/>
        <end position="460"/>
    </location>
</feature>
<evidence type="ECO:0000313" key="8">
    <source>
        <dbReference type="Proteomes" id="UP001595379"/>
    </source>
</evidence>
<evidence type="ECO:0000256" key="1">
    <source>
        <dbReference type="ARBA" id="ARBA00022503"/>
    </source>
</evidence>
<feature type="active site" evidence="4">
    <location>
        <position position="245"/>
    </location>
</feature>
<dbReference type="InterPro" id="IPR017649">
    <property type="entry name" value="SuccinylGlu_semiald_DH_AstD"/>
</dbReference>